<keyword evidence="3 5" id="KW-0269">Exonuclease</keyword>
<dbReference type="SUPFAM" id="SSF53098">
    <property type="entry name" value="Ribonuclease H-like"/>
    <property type="match status" value="1"/>
</dbReference>
<keyword evidence="6" id="KW-1185">Reference proteome</keyword>
<evidence type="ECO:0000313" key="6">
    <source>
        <dbReference type="Proteomes" id="UP001623592"/>
    </source>
</evidence>
<evidence type="ECO:0000259" key="4">
    <source>
        <dbReference type="SMART" id="SM00479"/>
    </source>
</evidence>
<evidence type="ECO:0000256" key="1">
    <source>
        <dbReference type="ARBA" id="ARBA00022722"/>
    </source>
</evidence>
<proteinExistence type="predicted"/>
<comment type="caution">
    <text evidence="5">The sequence shown here is derived from an EMBL/GenBank/DDBJ whole genome shotgun (WGS) entry which is preliminary data.</text>
</comment>
<organism evidence="5 6">
    <name type="scientific">Clostridium neuense</name>
    <dbReference type="NCBI Taxonomy" id="1728934"/>
    <lineage>
        <taxon>Bacteria</taxon>
        <taxon>Bacillati</taxon>
        <taxon>Bacillota</taxon>
        <taxon>Clostridia</taxon>
        <taxon>Eubacteriales</taxon>
        <taxon>Clostridiaceae</taxon>
        <taxon>Clostridium</taxon>
    </lineage>
</organism>
<evidence type="ECO:0000256" key="3">
    <source>
        <dbReference type="ARBA" id="ARBA00022839"/>
    </source>
</evidence>
<dbReference type="PANTHER" id="PTHR23044:SF61">
    <property type="entry name" value="3'-5' EXORIBONUCLEASE 1-RELATED"/>
    <property type="match status" value="1"/>
</dbReference>
<dbReference type="SMART" id="SM00479">
    <property type="entry name" value="EXOIII"/>
    <property type="match status" value="1"/>
</dbReference>
<evidence type="ECO:0000313" key="5">
    <source>
        <dbReference type="EMBL" id="MFL0250929.1"/>
    </source>
</evidence>
<dbReference type="InterPro" id="IPR051274">
    <property type="entry name" value="3-5_Exoribonuclease"/>
</dbReference>
<keyword evidence="1" id="KW-0540">Nuclease</keyword>
<gene>
    <name evidence="5" type="ORF">ACJDT4_10895</name>
</gene>
<dbReference type="InterPro" id="IPR036397">
    <property type="entry name" value="RNaseH_sf"/>
</dbReference>
<name>A0ABW8TEJ4_9CLOT</name>
<dbReference type="InterPro" id="IPR012337">
    <property type="entry name" value="RNaseH-like_sf"/>
</dbReference>
<dbReference type="InterPro" id="IPR013520">
    <property type="entry name" value="Ribonucl_H"/>
</dbReference>
<dbReference type="CDD" id="cd06133">
    <property type="entry name" value="ERI-1_3'hExo_like"/>
    <property type="match status" value="1"/>
</dbReference>
<dbReference type="PANTHER" id="PTHR23044">
    <property type="entry name" value="3'-5' EXONUCLEASE ERI1-RELATED"/>
    <property type="match status" value="1"/>
</dbReference>
<accession>A0ABW8TEJ4</accession>
<dbReference type="EMBL" id="JBJIAA010000008">
    <property type="protein sequence ID" value="MFL0250929.1"/>
    <property type="molecule type" value="Genomic_DNA"/>
</dbReference>
<dbReference type="Gene3D" id="3.30.420.10">
    <property type="entry name" value="Ribonuclease H-like superfamily/Ribonuclease H"/>
    <property type="match status" value="1"/>
</dbReference>
<dbReference type="RefSeq" id="WP_406787588.1">
    <property type="nucleotide sequence ID" value="NZ_JBJIAA010000008.1"/>
</dbReference>
<dbReference type="InterPro" id="IPR047201">
    <property type="entry name" value="ERI-1_3'hExo-like"/>
</dbReference>
<reference evidence="5 6" key="1">
    <citation type="submission" date="2024-11" db="EMBL/GenBank/DDBJ databases">
        <authorList>
            <person name="Heng Y.C."/>
            <person name="Lim A.C.H."/>
            <person name="Lee J.K.Y."/>
            <person name="Kittelmann S."/>
        </authorList>
    </citation>
    <scope>NUCLEOTIDE SEQUENCE [LARGE SCALE GENOMIC DNA]</scope>
    <source>
        <strain evidence="5 6">WILCCON 0114</strain>
    </source>
</reference>
<dbReference type="GO" id="GO:0004527">
    <property type="term" value="F:exonuclease activity"/>
    <property type="evidence" value="ECO:0007669"/>
    <property type="project" value="UniProtKB-KW"/>
</dbReference>
<dbReference type="Pfam" id="PF00929">
    <property type="entry name" value="RNase_T"/>
    <property type="match status" value="1"/>
</dbReference>
<evidence type="ECO:0000256" key="2">
    <source>
        <dbReference type="ARBA" id="ARBA00022801"/>
    </source>
</evidence>
<protein>
    <submittedName>
        <fullName evidence="5">Exonuclease domain-containing protein</fullName>
    </submittedName>
</protein>
<keyword evidence="2" id="KW-0378">Hydrolase</keyword>
<dbReference type="Proteomes" id="UP001623592">
    <property type="component" value="Unassembled WGS sequence"/>
</dbReference>
<sequence length="250" mass="29199">MNYIIYDLEFNQKYPDSTETKSDNTSSLPFEIIQIGALKLNESFETISKFNALIKPTVYPKIHPYVESLTKISNSKVSLCKSFVKVYEDFLKFIDKDEIVLCVWGTSDIKELIRNVKFYNLPSSSIPKYYIDVQRYASKHLNAPKKSRIGLKTAVDILNIQVNGEFHDAFNDAYYTGEVFKHIYNNTIKPDIYQFDFHKRAAEPKEKIDTAALIDQFEKMYNREMSPEEKSMIKLAYIMGKTRQFIIKEK</sequence>
<feature type="domain" description="Exonuclease" evidence="4">
    <location>
        <begin position="2"/>
        <end position="189"/>
    </location>
</feature>